<keyword evidence="7" id="KW-0732">Signal</keyword>
<comment type="similarity">
    <text evidence="2 6">Belongs to the glycosyl hydrolase 5 (cellulase A) family.</text>
</comment>
<keyword evidence="10" id="KW-1185">Reference proteome</keyword>
<sequence length="339" mass="35425">MLVNVITSFAFAGLTAARVQFIGASITGGDPQCTAGACPPTSGEAQMEHFAKDNMMNLFRLPISSQSFASDSQSYDRLVQSCIATGASCLLSITSALSNTTNTSSASLWTQLATKYSSTPSILFELSSDSSTILQTLITTIRTTGATNPILLPATNSPPNLTPLLSLTNPDGTTSNLHLALHAFLDADCTTNNTATLTEVASVLRTAGRKAVITETGAAPGNPLCLVRFCEQNKFVNDNPDVFMGLVSWGAGGAETEPEALLSQTPLWEGGRLVDQPLMAQCVVGTWIGSTVGVSKLLQIGEPEKTGVTVDAPRSGSARLSVPCWVVASVLYFGISGLL</sequence>
<comment type="caution">
    <text evidence="9">The sequence shown here is derived from an EMBL/GenBank/DDBJ whole genome shotgun (WGS) entry which is preliminary data.</text>
</comment>
<feature type="signal peptide" evidence="7">
    <location>
        <begin position="1"/>
        <end position="17"/>
    </location>
</feature>
<evidence type="ECO:0000256" key="2">
    <source>
        <dbReference type="ARBA" id="ARBA00005641"/>
    </source>
</evidence>
<evidence type="ECO:0000256" key="4">
    <source>
        <dbReference type="ARBA" id="ARBA00022801"/>
    </source>
</evidence>
<dbReference type="EC" id="3.2.1.4" evidence="3"/>
<gene>
    <name evidence="9" type="ORF">B0T14DRAFT_570901</name>
</gene>
<proteinExistence type="inferred from homology"/>
<dbReference type="AlphaFoldDB" id="A0AA39TKT4"/>
<feature type="chain" id="PRO_5041408103" description="cellulase" evidence="7">
    <location>
        <begin position="18"/>
        <end position="339"/>
    </location>
</feature>
<protein>
    <recommendedName>
        <fullName evidence="3">cellulase</fullName>
        <ecNumber evidence="3">3.2.1.4</ecNumber>
    </recommendedName>
</protein>
<dbReference type="Proteomes" id="UP001175000">
    <property type="component" value="Unassembled WGS sequence"/>
</dbReference>
<evidence type="ECO:0000256" key="6">
    <source>
        <dbReference type="RuleBase" id="RU361153"/>
    </source>
</evidence>
<keyword evidence="5 6" id="KW-0326">Glycosidase</keyword>
<dbReference type="PANTHER" id="PTHR34142:SF5">
    <property type="entry name" value="CBM1 DOMAIN-CONTAINING PROTEIN"/>
    <property type="match status" value="1"/>
</dbReference>
<name>A0AA39TKT4_9PEZI</name>
<evidence type="ECO:0000256" key="5">
    <source>
        <dbReference type="ARBA" id="ARBA00023295"/>
    </source>
</evidence>
<dbReference type="Gene3D" id="3.20.20.80">
    <property type="entry name" value="Glycosidases"/>
    <property type="match status" value="1"/>
</dbReference>
<evidence type="ECO:0000256" key="1">
    <source>
        <dbReference type="ARBA" id="ARBA00000966"/>
    </source>
</evidence>
<dbReference type="Pfam" id="PF00150">
    <property type="entry name" value="Cellulase"/>
    <property type="match status" value="1"/>
</dbReference>
<evidence type="ECO:0000259" key="8">
    <source>
        <dbReference type="Pfam" id="PF00150"/>
    </source>
</evidence>
<organism evidence="9 10">
    <name type="scientific">Immersiella caudata</name>
    <dbReference type="NCBI Taxonomy" id="314043"/>
    <lineage>
        <taxon>Eukaryota</taxon>
        <taxon>Fungi</taxon>
        <taxon>Dikarya</taxon>
        <taxon>Ascomycota</taxon>
        <taxon>Pezizomycotina</taxon>
        <taxon>Sordariomycetes</taxon>
        <taxon>Sordariomycetidae</taxon>
        <taxon>Sordariales</taxon>
        <taxon>Lasiosphaeriaceae</taxon>
        <taxon>Immersiella</taxon>
    </lineage>
</organism>
<dbReference type="InterPro" id="IPR001547">
    <property type="entry name" value="Glyco_hydro_5"/>
</dbReference>
<evidence type="ECO:0000313" key="10">
    <source>
        <dbReference type="Proteomes" id="UP001175000"/>
    </source>
</evidence>
<keyword evidence="4 6" id="KW-0378">Hydrolase</keyword>
<feature type="domain" description="Glycoside hydrolase family 5" evidence="8">
    <location>
        <begin position="41"/>
        <end position="245"/>
    </location>
</feature>
<dbReference type="SUPFAM" id="SSF51445">
    <property type="entry name" value="(Trans)glycosidases"/>
    <property type="match status" value="1"/>
</dbReference>
<dbReference type="GO" id="GO:0009251">
    <property type="term" value="P:glucan catabolic process"/>
    <property type="evidence" value="ECO:0007669"/>
    <property type="project" value="TreeGrafter"/>
</dbReference>
<comment type="catalytic activity">
    <reaction evidence="1">
        <text>Endohydrolysis of (1-&gt;4)-beta-D-glucosidic linkages in cellulose, lichenin and cereal beta-D-glucans.</text>
        <dbReference type="EC" id="3.2.1.4"/>
    </reaction>
</comment>
<evidence type="ECO:0000256" key="7">
    <source>
        <dbReference type="SAM" id="SignalP"/>
    </source>
</evidence>
<dbReference type="EMBL" id="JAULSU010000007">
    <property type="protein sequence ID" value="KAK0610969.1"/>
    <property type="molecule type" value="Genomic_DNA"/>
</dbReference>
<accession>A0AA39TKT4</accession>
<dbReference type="InterPro" id="IPR017853">
    <property type="entry name" value="GH"/>
</dbReference>
<reference evidence="9" key="1">
    <citation type="submission" date="2023-06" db="EMBL/GenBank/DDBJ databases">
        <title>Genome-scale phylogeny and comparative genomics of the fungal order Sordariales.</title>
        <authorList>
            <consortium name="Lawrence Berkeley National Laboratory"/>
            <person name="Hensen N."/>
            <person name="Bonometti L."/>
            <person name="Westerberg I."/>
            <person name="Brannstrom I.O."/>
            <person name="Guillou S."/>
            <person name="Cros-Aarteil S."/>
            <person name="Calhoun S."/>
            <person name="Haridas S."/>
            <person name="Kuo A."/>
            <person name="Mondo S."/>
            <person name="Pangilinan J."/>
            <person name="Riley R."/>
            <person name="Labutti K."/>
            <person name="Andreopoulos B."/>
            <person name="Lipzen A."/>
            <person name="Chen C."/>
            <person name="Yanf M."/>
            <person name="Daum C."/>
            <person name="Ng V."/>
            <person name="Clum A."/>
            <person name="Steindorff A."/>
            <person name="Ohm R."/>
            <person name="Martin F."/>
            <person name="Silar P."/>
            <person name="Natvig D."/>
            <person name="Lalanne C."/>
            <person name="Gautier V."/>
            <person name="Ament-Velasquez S.L."/>
            <person name="Kruys A."/>
            <person name="Hutchinson M.I."/>
            <person name="Powell A.J."/>
            <person name="Barry K."/>
            <person name="Miller A.N."/>
            <person name="Grigoriev I.V."/>
            <person name="Debuchy R."/>
            <person name="Gladieux P."/>
            <person name="Thoren M.H."/>
            <person name="Johannesson H."/>
        </authorList>
    </citation>
    <scope>NUCLEOTIDE SEQUENCE</scope>
    <source>
        <strain evidence="9">CBS 606.72</strain>
    </source>
</reference>
<dbReference type="PANTHER" id="PTHR34142">
    <property type="entry name" value="ENDO-BETA-1,4-GLUCANASE A"/>
    <property type="match status" value="1"/>
</dbReference>
<evidence type="ECO:0000313" key="9">
    <source>
        <dbReference type="EMBL" id="KAK0610969.1"/>
    </source>
</evidence>
<dbReference type="GO" id="GO:0008810">
    <property type="term" value="F:cellulase activity"/>
    <property type="evidence" value="ECO:0007669"/>
    <property type="project" value="UniProtKB-EC"/>
</dbReference>
<evidence type="ECO:0000256" key="3">
    <source>
        <dbReference type="ARBA" id="ARBA00012601"/>
    </source>
</evidence>